<dbReference type="Pfam" id="PF00347">
    <property type="entry name" value="Ribosomal_L6"/>
    <property type="match status" value="2"/>
</dbReference>
<evidence type="ECO:0000256" key="1">
    <source>
        <dbReference type="ARBA" id="ARBA00009356"/>
    </source>
</evidence>
<dbReference type="GO" id="GO:0005762">
    <property type="term" value="C:mitochondrial large ribosomal subunit"/>
    <property type="evidence" value="ECO:0007669"/>
    <property type="project" value="TreeGrafter"/>
</dbReference>
<dbReference type="PANTHER" id="PTHR11655:SF14">
    <property type="entry name" value="LARGE RIBOSOMAL SUBUNIT PROTEIN UL6M"/>
    <property type="match status" value="1"/>
</dbReference>
<comment type="similarity">
    <text evidence="1 8">Belongs to the universal ribosomal protein uL6 family.</text>
</comment>
<evidence type="ECO:0000313" key="10">
    <source>
        <dbReference type="EMBL" id="GAV52663.1"/>
    </source>
</evidence>
<evidence type="ECO:0000256" key="7">
    <source>
        <dbReference type="ARBA" id="ARBA00069416"/>
    </source>
</evidence>
<proteinExistence type="inferred from homology"/>
<evidence type="ECO:0000256" key="2">
    <source>
        <dbReference type="ARBA" id="ARBA00022730"/>
    </source>
</evidence>
<dbReference type="Gene3D" id="3.90.930.12">
    <property type="entry name" value="Ribosomal protein L6, alpha-beta domain"/>
    <property type="match status" value="2"/>
</dbReference>
<dbReference type="InterPro" id="IPR002358">
    <property type="entry name" value="Ribosomal_uL6_CS"/>
</dbReference>
<comment type="caution">
    <text evidence="10">The sequence shown here is derived from an EMBL/GenBank/DDBJ whole genome shotgun (WGS) entry which is preliminary data.</text>
</comment>
<comment type="function">
    <text evidence="6">Component of the mitochondrial ribosome (mitoribosome), a dedicated translation machinery responsible for the synthesis of mitochondrial genome-encoded proteins, including at least some of the essential transmembrane subunits of the mitochondrial respiratory chain. The mitoribosomes are attached to the mitochondrial inner membrane and translation products are cotranslationally integrated into the membrane.</text>
</comment>
<dbReference type="EMBL" id="BDGX01000033">
    <property type="protein sequence ID" value="GAV52663.1"/>
    <property type="molecule type" value="Genomic_DNA"/>
</dbReference>
<gene>
    <name evidence="10" type="ORF">ZYGR_0AG06540</name>
</gene>
<dbReference type="GO" id="GO:0006412">
    <property type="term" value="P:translation"/>
    <property type="evidence" value="ECO:0007669"/>
    <property type="project" value="InterPro"/>
</dbReference>
<dbReference type="OrthoDB" id="540873at2759"/>
<evidence type="ECO:0000256" key="4">
    <source>
        <dbReference type="ARBA" id="ARBA00022980"/>
    </source>
</evidence>
<evidence type="ECO:0000256" key="5">
    <source>
        <dbReference type="ARBA" id="ARBA00023274"/>
    </source>
</evidence>
<name>A0A1Q3AAQ2_ZYGRO</name>
<dbReference type="FunFam" id="3.90.930.12:FF:000006">
    <property type="entry name" value="50S ribosomal protein L6"/>
    <property type="match status" value="1"/>
</dbReference>
<dbReference type="PROSITE" id="PS00525">
    <property type="entry name" value="RIBOSOMAL_L6_1"/>
    <property type="match status" value="1"/>
</dbReference>
<dbReference type="PRINTS" id="PR00059">
    <property type="entry name" value="RIBOSOMALL6"/>
</dbReference>
<evidence type="ECO:0000256" key="6">
    <source>
        <dbReference type="ARBA" id="ARBA00037226"/>
    </source>
</evidence>
<dbReference type="SUPFAM" id="SSF56053">
    <property type="entry name" value="Ribosomal protein L6"/>
    <property type="match status" value="2"/>
</dbReference>
<keyword evidence="5 8" id="KW-0687">Ribonucleoprotein</keyword>
<keyword evidence="3" id="KW-0694">RNA-binding</keyword>
<dbReference type="PANTHER" id="PTHR11655">
    <property type="entry name" value="60S/50S RIBOSOMAL PROTEIN L6/L9"/>
    <property type="match status" value="1"/>
</dbReference>
<sequence length="214" mass="23465">MSFISTRCFSISRQLWSHIGSSPVYLAPETKFSVSALKVPKVIRKGNKSLKLSQTVTVDGPKGQIVMEMPDFVKVQADPSGAKLNVSVLDTTDKIQRSMWGTMRSHINNHVTGVSEGHLATLKFVGTGYRAQLEQDGKFVSVKVGASVMQGLPVPEGIKVTSPVPTSLIIEGCDKQQVNLFAAKLRNFHPPEPYKGKGIYVNNETIKLKDKKIK</sequence>
<protein>
    <recommendedName>
        <fullName evidence="7">Large ribosomal subunit protein uL6m</fullName>
    </recommendedName>
</protein>
<evidence type="ECO:0000313" key="11">
    <source>
        <dbReference type="Proteomes" id="UP000187013"/>
    </source>
</evidence>
<dbReference type="InterPro" id="IPR019906">
    <property type="entry name" value="Ribosomal_uL6_bac-type"/>
</dbReference>
<dbReference type="InterPro" id="IPR000702">
    <property type="entry name" value="Ribosomal_uL6-like"/>
</dbReference>
<feature type="domain" description="Large ribosomal subunit protein uL6 alpha-beta" evidence="9">
    <location>
        <begin position="125"/>
        <end position="199"/>
    </location>
</feature>
<evidence type="ECO:0000256" key="8">
    <source>
        <dbReference type="RuleBase" id="RU003869"/>
    </source>
</evidence>
<accession>A0A1Q3AAQ2</accession>
<dbReference type="GO" id="GO:0019843">
    <property type="term" value="F:rRNA binding"/>
    <property type="evidence" value="ECO:0007669"/>
    <property type="project" value="UniProtKB-KW"/>
</dbReference>
<dbReference type="InterPro" id="IPR020040">
    <property type="entry name" value="Ribosomal_uL6_a/b-dom"/>
</dbReference>
<dbReference type="AlphaFoldDB" id="A0A1Q3AAQ2"/>
<dbReference type="InterPro" id="IPR036789">
    <property type="entry name" value="Ribosomal_uL6-like_a/b-dom_sf"/>
</dbReference>
<evidence type="ECO:0000256" key="3">
    <source>
        <dbReference type="ARBA" id="ARBA00022884"/>
    </source>
</evidence>
<keyword evidence="4 8" id="KW-0689">Ribosomal protein</keyword>
<dbReference type="Proteomes" id="UP000187013">
    <property type="component" value="Unassembled WGS sequence"/>
</dbReference>
<organism evidence="10 11">
    <name type="scientific">Zygosaccharomyces rouxii</name>
    <dbReference type="NCBI Taxonomy" id="4956"/>
    <lineage>
        <taxon>Eukaryota</taxon>
        <taxon>Fungi</taxon>
        <taxon>Dikarya</taxon>
        <taxon>Ascomycota</taxon>
        <taxon>Saccharomycotina</taxon>
        <taxon>Saccharomycetes</taxon>
        <taxon>Saccharomycetales</taxon>
        <taxon>Saccharomycetaceae</taxon>
        <taxon>Zygosaccharomyces</taxon>
    </lineage>
</organism>
<keyword evidence="2" id="KW-0699">rRNA-binding</keyword>
<feature type="domain" description="Large ribosomal subunit protein uL6 alpha-beta" evidence="9">
    <location>
        <begin position="53"/>
        <end position="117"/>
    </location>
</feature>
<dbReference type="PIRSF" id="PIRSF002162">
    <property type="entry name" value="Ribosomal_L6"/>
    <property type="match status" value="1"/>
</dbReference>
<evidence type="ECO:0000259" key="9">
    <source>
        <dbReference type="Pfam" id="PF00347"/>
    </source>
</evidence>
<dbReference type="GO" id="GO:0003735">
    <property type="term" value="F:structural constituent of ribosome"/>
    <property type="evidence" value="ECO:0007669"/>
    <property type="project" value="InterPro"/>
</dbReference>
<reference evidence="10 11" key="1">
    <citation type="submission" date="2016-08" db="EMBL/GenBank/DDBJ databases">
        <title>Draft genome sequence of allopolyploid Zygosaccharomyces rouxii.</title>
        <authorList>
            <person name="Watanabe J."/>
            <person name="Uehara K."/>
            <person name="Mogi Y."/>
            <person name="Tsukioka Y."/>
        </authorList>
    </citation>
    <scope>NUCLEOTIDE SEQUENCE [LARGE SCALE GENOMIC DNA]</scope>
    <source>
        <strain evidence="10 11">NBRC 110957</strain>
    </source>
</reference>